<keyword evidence="3" id="KW-1185">Reference proteome</keyword>
<evidence type="ECO:0000256" key="1">
    <source>
        <dbReference type="SAM" id="SignalP"/>
    </source>
</evidence>
<sequence>MKRALTAITLIAATATPALANPALDGTVISTRGEDNIVALHPKESAIGDKGLVAAQDGMSMRLSAERILQEREQARVDGQYVTGYTFPSEETAVTQYGAR</sequence>
<dbReference type="EMBL" id="FNEB01000008">
    <property type="protein sequence ID" value="SDJ08675.1"/>
    <property type="molecule type" value="Genomic_DNA"/>
</dbReference>
<evidence type="ECO:0000313" key="3">
    <source>
        <dbReference type="Proteomes" id="UP000199340"/>
    </source>
</evidence>
<protein>
    <submittedName>
        <fullName evidence="2">Uncharacterized protein</fullName>
    </submittedName>
</protein>
<proteinExistence type="predicted"/>
<reference evidence="2 3" key="1">
    <citation type="submission" date="2016-10" db="EMBL/GenBank/DDBJ databases">
        <authorList>
            <person name="de Groot N.N."/>
        </authorList>
    </citation>
    <scope>NUCLEOTIDE SEQUENCE [LARGE SCALE GENOMIC DNA]</scope>
    <source>
        <strain evidence="2 3">DSM 28010</strain>
    </source>
</reference>
<dbReference type="RefSeq" id="WP_090029500.1">
    <property type="nucleotide sequence ID" value="NZ_FNEB01000008.1"/>
</dbReference>
<feature type="chain" id="PRO_5011793011" evidence="1">
    <location>
        <begin position="21"/>
        <end position="100"/>
    </location>
</feature>
<gene>
    <name evidence="2" type="ORF">SAMN05421850_108112</name>
</gene>
<dbReference type="Proteomes" id="UP000199340">
    <property type="component" value="Unassembled WGS sequence"/>
</dbReference>
<name>A0A1G8QWH8_9RHOB</name>
<organism evidence="2 3">
    <name type="scientific">Lutimaribacter saemankumensis</name>
    <dbReference type="NCBI Taxonomy" id="490829"/>
    <lineage>
        <taxon>Bacteria</taxon>
        <taxon>Pseudomonadati</taxon>
        <taxon>Pseudomonadota</taxon>
        <taxon>Alphaproteobacteria</taxon>
        <taxon>Rhodobacterales</taxon>
        <taxon>Roseobacteraceae</taxon>
        <taxon>Lutimaribacter</taxon>
    </lineage>
</organism>
<keyword evidence="1" id="KW-0732">Signal</keyword>
<accession>A0A1G8QWH8</accession>
<feature type="signal peptide" evidence="1">
    <location>
        <begin position="1"/>
        <end position="20"/>
    </location>
</feature>
<dbReference type="AlphaFoldDB" id="A0A1G8QWH8"/>
<evidence type="ECO:0000313" key="2">
    <source>
        <dbReference type="EMBL" id="SDJ08675.1"/>
    </source>
</evidence>